<keyword evidence="1" id="KW-1133">Transmembrane helix</keyword>
<gene>
    <name evidence="2" type="ORF">K6753_08455</name>
</gene>
<keyword evidence="3" id="KW-1185">Reference proteome</keyword>
<feature type="transmembrane region" description="Helical" evidence="1">
    <location>
        <begin position="111"/>
        <end position="130"/>
    </location>
</feature>
<accession>A0ABS7T6Q9</accession>
<evidence type="ECO:0000256" key="1">
    <source>
        <dbReference type="SAM" id="Phobius"/>
    </source>
</evidence>
<protein>
    <submittedName>
        <fullName evidence="2">DUF998 domain-containing protein</fullName>
    </submittedName>
</protein>
<organism evidence="2 3">
    <name type="scientific">Novilysobacter selenitireducens</name>
    <dbReference type="NCBI Taxonomy" id="2872639"/>
    <lineage>
        <taxon>Bacteria</taxon>
        <taxon>Pseudomonadati</taxon>
        <taxon>Pseudomonadota</taxon>
        <taxon>Gammaproteobacteria</taxon>
        <taxon>Lysobacterales</taxon>
        <taxon>Lysobacteraceae</taxon>
        <taxon>Novilysobacter</taxon>
    </lineage>
</organism>
<evidence type="ECO:0000313" key="3">
    <source>
        <dbReference type="Proteomes" id="UP001430954"/>
    </source>
</evidence>
<feature type="transmembrane region" description="Helical" evidence="1">
    <location>
        <begin position="142"/>
        <end position="161"/>
    </location>
</feature>
<dbReference type="Proteomes" id="UP001430954">
    <property type="component" value="Unassembled WGS sequence"/>
</dbReference>
<dbReference type="InterPro" id="IPR009339">
    <property type="entry name" value="DUF998"/>
</dbReference>
<name>A0ABS7T6Q9_9GAMM</name>
<reference evidence="2 3" key="1">
    <citation type="submission" date="2021-09" db="EMBL/GenBank/DDBJ databases">
        <title>Lysobacter sp. 13A isolated from the river sediment.</title>
        <authorList>
            <person name="Liu H."/>
            <person name="Li S."/>
            <person name="Mao S."/>
        </authorList>
    </citation>
    <scope>NUCLEOTIDE SEQUENCE [LARGE SCALE GENOMIC DNA]</scope>
    <source>
        <strain evidence="2 3">13A</strain>
    </source>
</reference>
<feature type="transmembrane region" description="Helical" evidence="1">
    <location>
        <begin position="41"/>
        <end position="61"/>
    </location>
</feature>
<comment type="caution">
    <text evidence="2">The sequence shown here is derived from an EMBL/GenBank/DDBJ whole genome shotgun (WGS) entry which is preliminary data.</text>
</comment>
<sequence length="186" mass="18917">MGTAAAAVCVVAVVAFAAALDGYSHLVHPVGLLGARGMPGAIGFNALAFVLPGVVAAVVGVRLRGRIPTTAGMLAGMGCWMLAVSGVAFAAQGLLPLDVNSLDGPISQRHAAAWLLWWVAFIPGAAALAAGLGRQPGWHRFALAQAVLAGGVLVMVVIPVPWWPAPVSQRIALCAWLLAVVLAGRH</sequence>
<evidence type="ECO:0000313" key="2">
    <source>
        <dbReference type="EMBL" id="MBZ4039565.1"/>
    </source>
</evidence>
<keyword evidence="1" id="KW-0472">Membrane</keyword>
<feature type="transmembrane region" description="Helical" evidence="1">
    <location>
        <begin position="167"/>
        <end position="184"/>
    </location>
</feature>
<dbReference type="Pfam" id="PF06197">
    <property type="entry name" value="DUF998"/>
    <property type="match status" value="1"/>
</dbReference>
<proteinExistence type="predicted"/>
<keyword evidence="1" id="KW-0812">Transmembrane</keyword>
<dbReference type="EMBL" id="JAINZW010000003">
    <property type="protein sequence ID" value="MBZ4039565.1"/>
    <property type="molecule type" value="Genomic_DNA"/>
</dbReference>
<feature type="transmembrane region" description="Helical" evidence="1">
    <location>
        <begin position="73"/>
        <end position="91"/>
    </location>
</feature>